<reference evidence="2" key="1">
    <citation type="submission" date="2023-07" db="EMBL/GenBank/DDBJ databases">
        <authorList>
            <person name="Aktuganov G."/>
            <person name="Boyko T."/>
            <person name="Delegan Y."/>
            <person name="Galimzianova N."/>
            <person name="Gilvanova E."/>
            <person name="Korobov V."/>
            <person name="Kuzmina L."/>
            <person name="Melentiev A."/>
            <person name="Milman P."/>
            <person name="Ryabova A."/>
            <person name="Stupak E."/>
            <person name="Yasakov T."/>
            <person name="Zharikova N."/>
            <person name="Zhurenko E."/>
        </authorList>
    </citation>
    <scope>NUCLEOTIDE SEQUENCE</scope>
    <source>
        <strain evidence="2">IB-739</strain>
    </source>
</reference>
<dbReference type="EMBL" id="JAUMKJ010000014">
    <property type="protein sequence ID" value="MDO3678041.1"/>
    <property type="molecule type" value="Genomic_DNA"/>
</dbReference>
<dbReference type="Pfam" id="PF14151">
    <property type="entry name" value="YfhD"/>
    <property type="match status" value="1"/>
</dbReference>
<evidence type="ECO:0000313" key="2">
    <source>
        <dbReference type="EMBL" id="MDO3678041.1"/>
    </source>
</evidence>
<keyword evidence="3" id="KW-1185">Reference proteome</keyword>
<evidence type="ECO:0000256" key="1">
    <source>
        <dbReference type="SAM" id="MobiDB-lite"/>
    </source>
</evidence>
<gene>
    <name evidence="2" type="ORF">Q3C12_13595</name>
</gene>
<feature type="compositionally biased region" description="Basic and acidic residues" evidence="1">
    <location>
        <begin position="35"/>
        <end position="52"/>
    </location>
</feature>
<feature type="region of interest" description="Disordered" evidence="1">
    <location>
        <begin position="1"/>
        <end position="52"/>
    </location>
</feature>
<sequence length="52" mass="5804">MSENERQATQANRELPIATNEDVEFASELADQADVEARERAADADERQQGQV</sequence>
<protein>
    <submittedName>
        <fullName evidence="2">YfhD family protein</fullName>
    </submittedName>
</protein>
<dbReference type="RefSeq" id="WP_084159678.1">
    <property type="nucleotide sequence ID" value="NZ_JARLKN010000162.1"/>
</dbReference>
<evidence type="ECO:0000313" key="3">
    <source>
        <dbReference type="Proteomes" id="UP001168883"/>
    </source>
</evidence>
<comment type="caution">
    <text evidence="2">The sequence shown here is derived from an EMBL/GenBank/DDBJ whole genome shotgun (WGS) entry which is preliminary data.</text>
</comment>
<accession>A0ABT8VAM3</accession>
<organism evidence="2 3">
    <name type="scientific">Paenibacillus ehimensis</name>
    <dbReference type="NCBI Taxonomy" id="79264"/>
    <lineage>
        <taxon>Bacteria</taxon>
        <taxon>Bacillati</taxon>
        <taxon>Bacillota</taxon>
        <taxon>Bacilli</taxon>
        <taxon>Bacillales</taxon>
        <taxon>Paenibacillaceae</taxon>
        <taxon>Paenibacillus</taxon>
    </lineage>
</organism>
<dbReference type="Proteomes" id="UP001168883">
    <property type="component" value="Unassembled WGS sequence"/>
</dbReference>
<dbReference type="InterPro" id="IPR025435">
    <property type="entry name" value="YfhD-like"/>
</dbReference>
<name>A0ABT8VAM3_9BACL</name>
<proteinExistence type="predicted"/>